<accession>A0A450YGV1</accession>
<dbReference type="AlphaFoldDB" id="A0A450YGV1"/>
<dbReference type="EMBL" id="CAADFU010000035">
    <property type="protein sequence ID" value="VFK44237.1"/>
    <property type="molecule type" value="Genomic_DNA"/>
</dbReference>
<protein>
    <submittedName>
        <fullName evidence="1">Uncharacterized protein</fullName>
    </submittedName>
</protein>
<gene>
    <name evidence="2" type="ORF">BECKSD772E_GA0070983_103517</name>
    <name evidence="1" type="ORF">BECKSD772F_GA0070984_10676</name>
</gene>
<dbReference type="EMBL" id="CAADFR010000067">
    <property type="protein sequence ID" value="VFK40703.1"/>
    <property type="molecule type" value="Genomic_DNA"/>
</dbReference>
<reference evidence="1" key="1">
    <citation type="submission" date="2019-02" db="EMBL/GenBank/DDBJ databases">
        <authorList>
            <person name="Gruber-Vodicka R. H."/>
            <person name="Seah K. B. B."/>
        </authorList>
    </citation>
    <scope>NUCLEOTIDE SEQUENCE</scope>
    <source>
        <strain evidence="2">BECK_S1320</strain>
        <strain evidence="1">BECK_S1321</strain>
    </source>
</reference>
<dbReference type="PROSITE" id="PS51257">
    <property type="entry name" value="PROKAR_LIPOPROTEIN"/>
    <property type="match status" value="1"/>
</dbReference>
<evidence type="ECO:0000313" key="2">
    <source>
        <dbReference type="EMBL" id="VFK44237.1"/>
    </source>
</evidence>
<organism evidence="1">
    <name type="scientific">Candidatus Kentrum sp. SD</name>
    <dbReference type="NCBI Taxonomy" id="2126332"/>
    <lineage>
        <taxon>Bacteria</taxon>
        <taxon>Pseudomonadati</taxon>
        <taxon>Pseudomonadota</taxon>
        <taxon>Gammaproteobacteria</taxon>
        <taxon>Candidatus Kentrum</taxon>
    </lineage>
</organism>
<evidence type="ECO:0000313" key="1">
    <source>
        <dbReference type="EMBL" id="VFK40703.1"/>
    </source>
</evidence>
<sequence>MLKHSRCDVDGELHSAASRNWKCASLVALVLGCICKRGHAGETPALQKRTQKELPLGSIDFQGKIAYDPT</sequence>
<name>A0A450YGV1_9GAMM</name>
<proteinExistence type="predicted"/>